<dbReference type="AlphaFoldDB" id="A0A0P0CYY6"/>
<evidence type="ECO:0000313" key="1">
    <source>
        <dbReference type="EMBL" id="ALI99963.1"/>
    </source>
</evidence>
<gene>
    <name evidence="1" type="ORF">DC20_14515</name>
</gene>
<evidence type="ECO:0000313" key="2">
    <source>
        <dbReference type="Proteomes" id="UP000061382"/>
    </source>
</evidence>
<protein>
    <submittedName>
        <fullName evidence="1">Uncharacterized protein</fullName>
    </submittedName>
</protein>
<organism evidence="1 2">
    <name type="scientific">Rufibacter tibetensis</name>
    <dbReference type="NCBI Taxonomy" id="512763"/>
    <lineage>
        <taxon>Bacteria</taxon>
        <taxon>Pseudomonadati</taxon>
        <taxon>Bacteroidota</taxon>
        <taxon>Cytophagia</taxon>
        <taxon>Cytophagales</taxon>
        <taxon>Hymenobacteraceae</taxon>
        <taxon>Rufibacter</taxon>
    </lineage>
</organism>
<dbReference type="KEGG" id="rti:DC20_14515"/>
<accession>A0A0P0CYY6</accession>
<dbReference type="Proteomes" id="UP000061382">
    <property type="component" value="Chromosome"/>
</dbReference>
<reference evidence="1 2" key="1">
    <citation type="submission" date="2015-08" db="EMBL/GenBank/DDBJ databases">
        <title>Complete genome sequence of Rufibacter tibetensis strain 1351t, a radiation-resistant bacterium from tibet plateau.</title>
        <authorList>
            <person name="Dai J."/>
        </authorList>
    </citation>
    <scope>NUCLEOTIDE SEQUENCE [LARGE SCALE GENOMIC DNA]</scope>
    <source>
        <strain evidence="1 2">1351</strain>
    </source>
</reference>
<dbReference type="EMBL" id="CP012643">
    <property type="protein sequence ID" value="ALI99963.1"/>
    <property type="molecule type" value="Genomic_DNA"/>
</dbReference>
<proteinExistence type="predicted"/>
<name>A0A0P0CYY6_9BACT</name>
<dbReference type="PATRIC" id="fig|512763.3.peg.3191"/>
<sequence>MKTGSKRRSCFLPFLLFLILNTGWNDLYRVRYRTCGSWLRTDEVFTLDLLEKVLSGATKEAETYSLHFSSSTRLTGQELFKPQLQEAGGLLL</sequence>
<keyword evidence="2" id="KW-1185">Reference proteome</keyword>